<dbReference type="AlphaFoldDB" id="A0A0N7M1X0"/>
<reference evidence="1 2" key="1">
    <citation type="submission" date="2015-09" db="EMBL/GenBank/DDBJ databases">
        <authorList>
            <consortium name="Swine Surveillance"/>
        </authorList>
    </citation>
    <scope>NUCLEOTIDE SEQUENCE [LARGE SCALE GENOMIC DNA]</scope>
    <source>
        <strain evidence="1 2">CECT 8383</strain>
    </source>
</reference>
<dbReference type="Proteomes" id="UP000051681">
    <property type="component" value="Unassembled WGS sequence"/>
</dbReference>
<dbReference type="STRING" id="340021.TM5383_01694"/>
<protein>
    <submittedName>
        <fullName evidence="1">Uncharacterized protein</fullName>
    </submittedName>
</protein>
<accession>A0A0N7M1X0</accession>
<proteinExistence type="predicted"/>
<evidence type="ECO:0000313" key="2">
    <source>
        <dbReference type="Proteomes" id="UP000051681"/>
    </source>
</evidence>
<dbReference type="RefSeq" id="WP_231725083.1">
    <property type="nucleotide sequence ID" value="NZ_CYSF01000007.1"/>
</dbReference>
<organism evidence="1 2">
    <name type="scientific">Thalassovita mediterranea</name>
    <dbReference type="NCBI Taxonomy" id="340021"/>
    <lineage>
        <taxon>Bacteria</taxon>
        <taxon>Pseudomonadati</taxon>
        <taxon>Pseudomonadota</taxon>
        <taxon>Alphaproteobacteria</taxon>
        <taxon>Rhodobacterales</taxon>
        <taxon>Roseobacteraceae</taxon>
        <taxon>Thalassovita</taxon>
    </lineage>
</organism>
<dbReference type="EMBL" id="CYSF01000007">
    <property type="protein sequence ID" value="CUH84483.1"/>
    <property type="molecule type" value="Genomic_DNA"/>
</dbReference>
<gene>
    <name evidence="1" type="ORF">TM5383_01694</name>
</gene>
<keyword evidence="2" id="KW-1185">Reference proteome</keyword>
<name>A0A0N7M1X0_9RHOB</name>
<evidence type="ECO:0000313" key="1">
    <source>
        <dbReference type="EMBL" id="CUH84483.1"/>
    </source>
</evidence>
<sequence length="172" mass="19288">MTAPLTDVPNNTPTTRRVDLCGFDAFELGLLPVIRHLLTTFANPDSQAWVRAQTIAVERWGETVGLATCHRLQALLRSLRDCRNDLCVIDPLNIDQRGRVTADEETCLWMLHYMRRDNTPNARDAVERLTNGYMDPHLVREGLKFAARFPAAGVQAAPRVEKPRLTLVQGAA</sequence>